<reference evidence="1 2" key="1">
    <citation type="submission" date="2018-12" db="EMBL/GenBank/DDBJ databases">
        <authorList>
            <consortium name="Pathogen Informatics"/>
        </authorList>
    </citation>
    <scope>NUCLEOTIDE SEQUENCE [LARGE SCALE GENOMIC DNA]</scope>
    <source>
        <strain evidence="1 2">NCTC13079</strain>
    </source>
</reference>
<dbReference type="GO" id="GO:0003677">
    <property type="term" value="F:DNA binding"/>
    <property type="evidence" value="ECO:0007669"/>
    <property type="project" value="InterPro"/>
</dbReference>
<accession>A0A448V0H8</accession>
<dbReference type="InterPro" id="IPR002514">
    <property type="entry name" value="Transposase_8"/>
</dbReference>
<evidence type="ECO:0000313" key="1">
    <source>
        <dbReference type="EMBL" id="VEJ35012.1"/>
    </source>
</evidence>
<dbReference type="GO" id="GO:0004803">
    <property type="term" value="F:transposase activity"/>
    <property type="evidence" value="ECO:0007669"/>
    <property type="project" value="InterPro"/>
</dbReference>
<dbReference type="Pfam" id="PF01527">
    <property type="entry name" value="HTH_Tnp_1"/>
    <property type="match status" value="1"/>
</dbReference>
<dbReference type="SUPFAM" id="SSF46689">
    <property type="entry name" value="Homeodomain-like"/>
    <property type="match status" value="1"/>
</dbReference>
<evidence type="ECO:0000313" key="2">
    <source>
        <dbReference type="Proteomes" id="UP000269544"/>
    </source>
</evidence>
<dbReference type="GO" id="GO:0006313">
    <property type="term" value="P:DNA transposition"/>
    <property type="evidence" value="ECO:0007669"/>
    <property type="project" value="InterPro"/>
</dbReference>
<dbReference type="AlphaFoldDB" id="A0A448V0H8"/>
<protein>
    <submittedName>
        <fullName evidence="1">Transposase</fullName>
    </submittedName>
</protein>
<dbReference type="InterPro" id="IPR009057">
    <property type="entry name" value="Homeodomain-like_sf"/>
</dbReference>
<proteinExistence type="predicted"/>
<dbReference type="Gene3D" id="1.10.10.10">
    <property type="entry name" value="Winged helix-like DNA-binding domain superfamily/Winged helix DNA-binding domain"/>
    <property type="match status" value="1"/>
</dbReference>
<dbReference type="EMBL" id="LR134523">
    <property type="protein sequence ID" value="VEJ35012.1"/>
    <property type="molecule type" value="Genomic_DNA"/>
</dbReference>
<sequence length="112" mass="13166">MSKGSRRVFTKEFKLDIVEKKLSNIYSTKEICEIYDLNRQTVWRWVKEFKKNGPLAFDSKAVVPGNELKALKKEIEELKMENEILKKPKHTLRADNRQNKLCHCPFMPISVA</sequence>
<gene>
    <name evidence="1" type="ORF">NCTC13079_00440</name>
</gene>
<dbReference type="InterPro" id="IPR036388">
    <property type="entry name" value="WH-like_DNA-bd_sf"/>
</dbReference>
<dbReference type="RefSeq" id="WP_232006493.1">
    <property type="nucleotide sequence ID" value="NZ_LR134523.1"/>
</dbReference>
<keyword evidence="2" id="KW-1185">Reference proteome</keyword>
<dbReference type="Proteomes" id="UP000269544">
    <property type="component" value="Chromosome"/>
</dbReference>
<dbReference type="KEGG" id="piv:NCTC13079_00440"/>
<name>A0A448V0H8_9FIRM</name>
<organism evidence="1 2">
    <name type="scientific">Aedoeadaptatus ivorii</name>
    <dbReference type="NCBI Taxonomy" id="54006"/>
    <lineage>
        <taxon>Bacteria</taxon>
        <taxon>Bacillati</taxon>
        <taxon>Bacillota</taxon>
        <taxon>Tissierellia</taxon>
        <taxon>Tissierellales</taxon>
        <taxon>Peptoniphilaceae</taxon>
        <taxon>Aedoeadaptatus</taxon>
    </lineage>
</organism>